<keyword evidence="4" id="KW-0472">Membrane</keyword>
<evidence type="ECO:0000256" key="4">
    <source>
        <dbReference type="SAM" id="Phobius"/>
    </source>
</evidence>
<dbReference type="Gene3D" id="2.60.40.1180">
    <property type="entry name" value="Golgi alpha-mannosidase II"/>
    <property type="match status" value="1"/>
</dbReference>
<keyword evidence="8" id="KW-1185">Reference proteome</keyword>
<dbReference type="Proteomes" id="UP000198553">
    <property type="component" value="Unassembled WGS sequence"/>
</dbReference>
<dbReference type="SMART" id="SM00642">
    <property type="entry name" value="Aamy"/>
    <property type="match status" value="1"/>
</dbReference>
<dbReference type="EMBL" id="FOBW01000009">
    <property type="protein sequence ID" value="SEN13643.1"/>
    <property type="molecule type" value="Genomic_DNA"/>
</dbReference>
<comment type="cofactor">
    <cofactor evidence="1">
        <name>Ca(2+)</name>
        <dbReference type="ChEBI" id="CHEBI:29108"/>
    </cofactor>
</comment>
<dbReference type="Pfam" id="PF22026">
    <property type="entry name" value="Alpha-amylase_C_2"/>
    <property type="match status" value="1"/>
</dbReference>
<dbReference type="SUPFAM" id="SSF51445">
    <property type="entry name" value="(Trans)glycosidases"/>
    <property type="match status" value="1"/>
</dbReference>
<feature type="transmembrane region" description="Helical" evidence="4">
    <location>
        <begin position="479"/>
        <end position="499"/>
    </location>
</feature>
<dbReference type="STRING" id="930146.SAMN05192533_109138"/>
<dbReference type="PANTHER" id="PTHR10357:SF215">
    <property type="entry name" value="ALPHA-AMYLASE 1"/>
    <property type="match status" value="1"/>
</dbReference>
<dbReference type="InterPro" id="IPR006047">
    <property type="entry name" value="GH13_cat_dom"/>
</dbReference>
<keyword evidence="2" id="KW-0479">Metal-binding</keyword>
<dbReference type="PANTHER" id="PTHR10357">
    <property type="entry name" value="ALPHA-AMYLASE FAMILY MEMBER"/>
    <property type="match status" value="1"/>
</dbReference>
<dbReference type="GO" id="GO:0046872">
    <property type="term" value="F:metal ion binding"/>
    <property type="evidence" value="ECO:0007669"/>
    <property type="project" value="UniProtKB-KW"/>
</dbReference>
<reference evidence="8" key="1">
    <citation type="submission" date="2016-10" db="EMBL/GenBank/DDBJ databases">
        <authorList>
            <person name="Varghese N."/>
            <person name="Submissions S."/>
        </authorList>
    </citation>
    <scope>NUCLEOTIDE SEQUENCE [LARGE SCALE GENOMIC DNA]</scope>
    <source>
        <strain evidence="8">B48,IBRC-M 10115,DSM 25386,CECT 8001</strain>
    </source>
</reference>
<gene>
    <name evidence="7" type="ORF">SAMN05192533_109138</name>
</gene>
<dbReference type="InterPro" id="IPR054174">
    <property type="entry name" value="Alpha-amylase-like_C"/>
</dbReference>
<keyword evidence="3 5" id="KW-0732">Signal</keyword>
<proteinExistence type="predicted"/>
<evidence type="ECO:0000313" key="8">
    <source>
        <dbReference type="Proteomes" id="UP000198553"/>
    </source>
</evidence>
<sequence length="508" mass="57727">MNKALYAIITLPLLFLFALPVASQEKAERNWQDETIYSIMIDRFNNGDNSNDFEVDTRNPLAYHGGDFEGVIMQLDYIKDMGFTTILLSPIFDNNESGYHGYAVNDFYMPDEHFGSMESFKTLVNEAHERDMKVVIDFVVNYVGSDHVWTKDPGKKDWFLQTEEMTHQNQLAFPWLEGLHELNLANPEVQEYLVDAATWWVKETGIDGYRLESVNQVPGDFWSDFSRAVKEVNSDIYLLGEVAPEDSSSIMDHEKSGINGFSDYTFNQPLRAAFAQPDQPMTELISAITEKEQLYKDPSLVVKFLDNHHTSRFTTDAANLNEHPGARWKMALTYLYTTPGIPMVFYGSEIALSGGEAPDNFQQMNFMTDKELVDYITQLGEIRGELPSLSRGSFELLHEKDGLAVYKREYEGEISVIAINNTSGTQSVDISAQNLKEDMELRGMLNGDLVRSNEGNYKIVLDREEAEVYVLSERTGINVAYLIAMVVVVLLFIVFITLLKRRARNGSN</sequence>
<dbReference type="AlphaFoldDB" id="A0A1H8E2H2"/>
<evidence type="ECO:0000259" key="6">
    <source>
        <dbReference type="SMART" id="SM00642"/>
    </source>
</evidence>
<keyword evidence="4" id="KW-1133">Transmembrane helix</keyword>
<evidence type="ECO:0000256" key="2">
    <source>
        <dbReference type="ARBA" id="ARBA00022723"/>
    </source>
</evidence>
<evidence type="ECO:0000256" key="3">
    <source>
        <dbReference type="ARBA" id="ARBA00022729"/>
    </source>
</evidence>
<dbReference type="GO" id="GO:0005975">
    <property type="term" value="P:carbohydrate metabolic process"/>
    <property type="evidence" value="ECO:0007669"/>
    <property type="project" value="InterPro"/>
</dbReference>
<dbReference type="SUPFAM" id="SSF51011">
    <property type="entry name" value="Glycosyl hydrolase domain"/>
    <property type="match status" value="1"/>
</dbReference>
<dbReference type="InterPro" id="IPR013780">
    <property type="entry name" value="Glyco_hydro_b"/>
</dbReference>
<dbReference type="Gene3D" id="3.20.20.80">
    <property type="entry name" value="Glycosidases"/>
    <property type="match status" value="1"/>
</dbReference>
<feature type="signal peptide" evidence="5">
    <location>
        <begin position="1"/>
        <end position="22"/>
    </location>
</feature>
<name>A0A1H8E2H2_9BACI</name>
<dbReference type="RefSeq" id="WP_090746882.1">
    <property type="nucleotide sequence ID" value="NZ_FOBW01000009.1"/>
</dbReference>
<feature type="chain" id="PRO_5039375583" evidence="5">
    <location>
        <begin position="23"/>
        <end position="508"/>
    </location>
</feature>
<organism evidence="7 8">
    <name type="scientific">Mesobacillus persicus</name>
    <dbReference type="NCBI Taxonomy" id="930146"/>
    <lineage>
        <taxon>Bacteria</taxon>
        <taxon>Bacillati</taxon>
        <taxon>Bacillota</taxon>
        <taxon>Bacilli</taxon>
        <taxon>Bacillales</taxon>
        <taxon>Bacillaceae</taxon>
        <taxon>Mesobacillus</taxon>
    </lineage>
</organism>
<dbReference type="OrthoDB" id="9805159at2"/>
<evidence type="ECO:0000313" key="7">
    <source>
        <dbReference type="EMBL" id="SEN13643.1"/>
    </source>
</evidence>
<evidence type="ECO:0000256" key="1">
    <source>
        <dbReference type="ARBA" id="ARBA00001913"/>
    </source>
</evidence>
<keyword evidence="4" id="KW-0812">Transmembrane</keyword>
<dbReference type="Pfam" id="PF00128">
    <property type="entry name" value="Alpha-amylase"/>
    <property type="match status" value="1"/>
</dbReference>
<protein>
    <submittedName>
        <fullName evidence="7">Alpha-amylase</fullName>
    </submittedName>
</protein>
<dbReference type="InterPro" id="IPR017853">
    <property type="entry name" value="GH"/>
</dbReference>
<accession>A0A1H8E2H2</accession>
<evidence type="ECO:0000256" key="5">
    <source>
        <dbReference type="SAM" id="SignalP"/>
    </source>
</evidence>
<feature type="domain" description="Glycosyl hydrolase family 13 catalytic" evidence="6">
    <location>
        <begin position="38"/>
        <end position="383"/>
    </location>
</feature>